<keyword evidence="16" id="KW-1185">Reference proteome</keyword>
<keyword evidence="8" id="KW-0539">Nucleus</keyword>
<feature type="compositionally biased region" description="Polar residues" evidence="11">
    <location>
        <begin position="1217"/>
        <end position="1227"/>
    </location>
</feature>
<feature type="domain" description="RRM" evidence="12">
    <location>
        <begin position="319"/>
        <end position="389"/>
    </location>
</feature>
<dbReference type="PROSITE" id="PS50304">
    <property type="entry name" value="TUDOR"/>
    <property type="match status" value="1"/>
</dbReference>
<dbReference type="InterPro" id="IPR000504">
    <property type="entry name" value="RRM_dom"/>
</dbReference>
<dbReference type="Gene3D" id="2.40.50.90">
    <property type="match status" value="2"/>
</dbReference>
<dbReference type="OrthoDB" id="1879688at2759"/>
<dbReference type="SMART" id="SM00333">
    <property type="entry name" value="TUDOR"/>
    <property type="match status" value="2"/>
</dbReference>
<evidence type="ECO:0000256" key="6">
    <source>
        <dbReference type="ARBA" id="ARBA00022871"/>
    </source>
</evidence>
<dbReference type="GO" id="GO:0003729">
    <property type="term" value="F:mRNA binding"/>
    <property type="evidence" value="ECO:0007669"/>
    <property type="project" value="TreeGrafter"/>
</dbReference>
<keyword evidence="7 9" id="KW-0694">RNA-binding</keyword>
<feature type="region of interest" description="Disordered" evidence="11">
    <location>
        <begin position="95"/>
        <end position="118"/>
    </location>
</feature>
<dbReference type="Pfam" id="PF00076">
    <property type="entry name" value="RRM_1"/>
    <property type="match status" value="2"/>
</dbReference>
<dbReference type="GO" id="GO:0005634">
    <property type="term" value="C:nucleus"/>
    <property type="evidence" value="ECO:0007669"/>
    <property type="project" value="UniProtKB-SubCell"/>
</dbReference>
<evidence type="ECO:0000256" key="2">
    <source>
        <dbReference type="ARBA" id="ARBA00004496"/>
    </source>
</evidence>
<dbReference type="PROSITE" id="PS51644">
    <property type="entry name" value="HTH_OST"/>
    <property type="match status" value="1"/>
</dbReference>
<dbReference type="Proteomes" id="UP000275408">
    <property type="component" value="Unassembled WGS sequence"/>
</dbReference>
<dbReference type="SMART" id="SM00360">
    <property type="entry name" value="RRM"/>
    <property type="match status" value="2"/>
</dbReference>
<evidence type="ECO:0000313" key="15">
    <source>
        <dbReference type="EMBL" id="RMX58224.1"/>
    </source>
</evidence>
<dbReference type="Pfam" id="PF12872">
    <property type="entry name" value="OST-HTH"/>
    <property type="match status" value="1"/>
</dbReference>
<dbReference type="Gene3D" id="2.30.30.140">
    <property type="match status" value="2"/>
</dbReference>
<dbReference type="Gene3D" id="3.30.70.330">
    <property type="match status" value="2"/>
</dbReference>
<keyword evidence="10" id="KW-0175">Coiled coil</keyword>
<dbReference type="InterPro" id="IPR035437">
    <property type="entry name" value="SNase_OB-fold_sf"/>
</dbReference>
<evidence type="ECO:0000256" key="11">
    <source>
        <dbReference type="SAM" id="MobiDB-lite"/>
    </source>
</evidence>
<evidence type="ECO:0000256" key="9">
    <source>
        <dbReference type="PROSITE-ProRule" id="PRU00176"/>
    </source>
</evidence>
<proteinExistence type="predicted"/>
<evidence type="ECO:0000256" key="5">
    <source>
        <dbReference type="ARBA" id="ARBA00022737"/>
    </source>
</evidence>
<dbReference type="PANTHER" id="PTHR23003:SF62">
    <property type="entry name" value="SERINE_ARGININE (SR)-TYPE SHUTTLING MRNA BINDING PROTEIN NPL3"/>
    <property type="match status" value="1"/>
</dbReference>
<name>A0A3M6UXG7_POCDA</name>
<keyword evidence="6" id="KW-0221">Differentiation</keyword>
<dbReference type="SUPFAM" id="SSF63748">
    <property type="entry name" value="Tudor/PWWP/MBT"/>
    <property type="match status" value="2"/>
</dbReference>
<keyword evidence="6" id="KW-0744">Spermatogenesis</keyword>
<dbReference type="GO" id="GO:0006397">
    <property type="term" value="P:mRNA processing"/>
    <property type="evidence" value="ECO:0007669"/>
    <property type="project" value="UniProtKB-KW"/>
</dbReference>
<feature type="compositionally biased region" description="Polar residues" evidence="11">
    <location>
        <begin position="1077"/>
        <end position="1094"/>
    </location>
</feature>
<feature type="coiled-coil region" evidence="10">
    <location>
        <begin position="1246"/>
        <end position="1317"/>
    </location>
</feature>
<sequence>MAGEVPQSVKISLRSVLLSSIKGIKQTRVEKDYHQLTNSKLDFKKYGFQDLYEFLLAIPDVARLEFSVKDGENKVFGVPEKGVFISKHAKKAEGVPNGLNPLHPSEWPRNKRSKSKDRTVVHDKASLKVTVDSDRKKDILPNFKGLYGIHIGHLPLNCQESELRDIFKHFKSLKEVKIENSNRIAFLRFSEHADAVQAMSDLNGYKLRDSVLKINPAIIRNSVQNAKLMKDRKEQPKIDTKNSVTTNGFVSEDAVVTEPSSSVPYKSPLSLPREMKTVLSEESWETESALSPTGTAGEKKKMYSQENSVIAMIKENGGYPIYVSNFPAGTTQESLKQIFSVHGKVVQILMKEKYAFVYFAQKDEAVAALEKLKGTKIGDKRLKITPKQQKSKAKQQDNFVVGTMGQSLTSSESSVSSCNAMGSQSPTYNSFSDGALGSGSSKRDGSGVFVNGLKGSCERSVGQNQESGRTIYNQKLEESVKISSSSMASVEKGNSGPTRKPEISVATKEKGPGHILLTHSEMHELFLKCKKPLRTMDDIKAQEFKVLVTDIVDSCHFWANIDDKSGSYKELEQIRTDLQIVEHYKRCMPVKHQLGAAMFSEDNLWYRCWCLEVTKMDQKQAKVFYLDYGNCEWISWDQFTDIHKRFWDLAPQAVPFKLAGIEVATDVSPEIINEGSKYLSALIINKVCTARVCCSSDANQPHVIEVELFVKDDNGRDLQVNEQMALTRYVREARMETQGASGLIQSKMNMESNPTFLTQLQQSERQGPAPLYVRLQITKDTHTVDSFPNPVRKPMDQKIEQTIQPSWSSQGKLSQKLNQRPHNVHENGQCSISNQNVETMEKSLPKTLQQQQHYPSYQLFEKKEVMIVTLSHIESFDAIYFYKSDNNSLEQLRYMTRVINSETNVAAKIYPRIGDIVVTVKETGRCFRVKIVSVPFGSGIGVDRVKVQSIDYGWYFTVPLGSLCELPQCLKDMPPQVMKANLAGLQRDSALTILPVMAVNKLKEVKERKQPLQASVVKWREDGVLLVELFQSDGPSLNVQLLKMQGIQLDESLCSLFCANFKSQGSDTSSLSSGESINSHHITSHQVSRWPTQEKTVDHNADNQSVHSDWEESPTGTEPDWMDTVSVPGSHNGTTGRQSLDNLYLPPPPERHQPYSWGLTSGVPHGSRSPSASSSASNESLEVRLYHSGGSSSSLSRERQLLSYSGSGSGSEGSDVQVHSSAKTWQSAMQEMEGKEQFNQEDPQTCRQEREELIQKENNLKRTLELPRAEMIKMLSLNQEKEKLERKIRIKGLENQILKLSKELKQLELEKGVLEEELGRS</sequence>
<feature type="domain" description="RRM" evidence="12">
    <location>
        <begin position="147"/>
        <end position="219"/>
    </location>
</feature>
<dbReference type="Gene3D" id="3.30.420.610">
    <property type="entry name" value="LOTUS domain-like"/>
    <property type="match status" value="1"/>
</dbReference>
<keyword evidence="3" id="KW-0963">Cytoplasm</keyword>
<feature type="compositionally biased region" description="Low complexity" evidence="11">
    <location>
        <begin position="483"/>
        <end position="492"/>
    </location>
</feature>
<reference evidence="15 16" key="1">
    <citation type="journal article" date="2018" name="Sci. Rep.">
        <title>Comparative analysis of the Pocillopora damicornis genome highlights role of immune system in coral evolution.</title>
        <authorList>
            <person name="Cunning R."/>
            <person name="Bay R.A."/>
            <person name="Gillette P."/>
            <person name="Baker A.C."/>
            <person name="Traylor-Knowles N."/>
        </authorList>
    </citation>
    <scope>NUCLEOTIDE SEQUENCE [LARGE SCALE GENOMIC DNA]</scope>
    <source>
        <strain evidence="15">RSMAS</strain>
        <tissue evidence="15">Whole animal</tissue>
    </source>
</reference>
<dbReference type="GO" id="GO:0030154">
    <property type="term" value="P:cell differentiation"/>
    <property type="evidence" value="ECO:0007669"/>
    <property type="project" value="UniProtKB-ARBA"/>
</dbReference>
<evidence type="ECO:0000259" key="14">
    <source>
        <dbReference type="PROSITE" id="PS51644"/>
    </source>
</evidence>
<dbReference type="InterPro" id="IPR050374">
    <property type="entry name" value="RRT5_SRSF_SR"/>
</dbReference>
<comment type="subcellular location">
    <subcellularLocation>
        <location evidence="2">Cytoplasm</location>
    </subcellularLocation>
    <subcellularLocation>
        <location evidence="1">Nucleus</location>
    </subcellularLocation>
</comment>
<dbReference type="InterPro" id="IPR041966">
    <property type="entry name" value="LOTUS-like"/>
</dbReference>
<dbReference type="GO" id="GO:0005737">
    <property type="term" value="C:cytoplasm"/>
    <property type="evidence" value="ECO:0007669"/>
    <property type="project" value="UniProtKB-SubCell"/>
</dbReference>
<feature type="compositionally biased region" description="Polar residues" evidence="11">
    <location>
        <begin position="1127"/>
        <end position="1141"/>
    </location>
</feature>
<evidence type="ECO:0000313" key="16">
    <source>
        <dbReference type="Proteomes" id="UP000275408"/>
    </source>
</evidence>
<feature type="region of interest" description="Disordered" evidence="11">
    <location>
        <begin position="804"/>
        <end position="832"/>
    </location>
</feature>
<feature type="region of interest" description="Disordered" evidence="11">
    <location>
        <begin position="483"/>
        <end position="503"/>
    </location>
</feature>
<feature type="compositionally biased region" description="Low complexity" evidence="11">
    <location>
        <begin position="1167"/>
        <end position="1206"/>
    </location>
</feature>
<dbReference type="CDD" id="cd00590">
    <property type="entry name" value="RRM_SF"/>
    <property type="match status" value="2"/>
</dbReference>
<gene>
    <name evidence="15" type="ORF">pdam_00000219</name>
</gene>
<evidence type="ECO:0000259" key="13">
    <source>
        <dbReference type="PROSITE" id="PS50304"/>
    </source>
</evidence>
<dbReference type="PANTHER" id="PTHR23003">
    <property type="entry name" value="RNA RECOGNITION MOTIF RRM DOMAIN CONTAINING PROTEIN"/>
    <property type="match status" value="1"/>
</dbReference>
<dbReference type="EMBL" id="RCHS01000537">
    <property type="protein sequence ID" value="RMX58224.1"/>
    <property type="molecule type" value="Genomic_DNA"/>
</dbReference>
<evidence type="ECO:0000256" key="8">
    <source>
        <dbReference type="ARBA" id="ARBA00023242"/>
    </source>
</evidence>
<dbReference type="InterPro" id="IPR002999">
    <property type="entry name" value="Tudor"/>
</dbReference>
<evidence type="ECO:0000256" key="10">
    <source>
        <dbReference type="SAM" id="Coils"/>
    </source>
</evidence>
<feature type="region of interest" description="Disordered" evidence="11">
    <location>
        <begin position="1068"/>
        <end position="1227"/>
    </location>
</feature>
<dbReference type="InterPro" id="IPR035979">
    <property type="entry name" value="RBD_domain_sf"/>
</dbReference>
<keyword evidence="5" id="KW-0677">Repeat</keyword>
<dbReference type="SUPFAM" id="SSF54928">
    <property type="entry name" value="RNA-binding domain, RBD"/>
    <property type="match status" value="2"/>
</dbReference>
<feature type="domain" description="HTH OST-type" evidence="14">
    <location>
        <begin position="5"/>
        <end position="79"/>
    </location>
</feature>
<dbReference type="GO" id="GO:0007283">
    <property type="term" value="P:spermatogenesis"/>
    <property type="evidence" value="ECO:0007669"/>
    <property type="project" value="UniProtKB-KW"/>
</dbReference>
<comment type="caution">
    <text evidence="15">The sequence shown here is derived from an EMBL/GenBank/DDBJ whole genome shotgun (WGS) entry which is preliminary data.</text>
</comment>
<evidence type="ECO:0000259" key="12">
    <source>
        <dbReference type="PROSITE" id="PS50102"/>
    </source>
</evidence>
<dbReference type="InterPro" id="IPR025605">
    <property type="entry name" value="OST-HTH/LOTUS_dom"/>
</dbReference>
<evidence type="ECO:0000256" key="4">
    <source>
        <dbReference type="ARBA" id="ARBA00022664"/>
    </source>
</evidence>
<protein>
    <recommendedName>
        <fullName evidence="17">Tudor domain-containing protein 7</fullName>
    </recommendedName>
</protein>
<dbReference type="InterPro" id="IPR012677">
    <property type="entry name" value="Nucleotide-bd_a/b_plait_sf"/>
</dbReference>
<feature type="domain" description="Tudor" evidence="13">
    <location>
        <begin position="580"/>
        <end position="649"/>
    </location>
</feature>
<organism evidence="15 16">
    <name type="scientific">Pocillopora damicornis</name>
    <name type="common">Cauliflower coral</name>
    <name type="synonym">Millepora damicornis</name>
    <dbReference type="NCBI Taxonomy" id="46731"/>
    <lineage>
        <taxon>Eukaryota</taxon>
        <taxon>Metazoa</taxon>
        <taxon>Cnidaria</taxon>
        <taxon>Anthozoa</taxon>
        <taxon>Hexacorallia</taxon>
        <taxon>Scleractinia</taxon>
        <taxon>Astrocoeniina</taxon>
        <taxon>Pocilloporidae</taxon>
        <taxon>Pocillopora</taxon>
    </lineage>
</organism>
<dbReference type="STRING" id="46731.A0A3M6UXG7"/>
<dbReference type="Pfam" id="PF00567">
    <property type="entry name" value="TUDOR"/>
    <property type="match status" value="2"/>
</dbReference>
<evidence type="ECO:0008006" key="17">
    <source>
        <dbReference type="Google" id="ProtNLM"/>
    </source>
</evidence>
<evidence type="ECO:0000256" key="3">
    <source>
        <dbReference type="ARBA" id="ARBA00022490"/>
    </source>
</evidence>
<accession>A0A3M6UXG7</accession>
<evidence type="ECO:0000256" key="1">
    <source>
        <dbReference type="ARBA" id="ARBA00004123"/>
    </source>
</evidence>
<dbReference type="PROSITE" id="PS50102">
    <property type="entry name" value="RRM"/>
    <property type="match status" value="2"/>
</dbReference>
<evidence type="ECO:0000256" key="7">
    <source>
        <dbReference type="ARBA" id="ARBA00022884"/>
    </source>
</evidence>
<keyword evidence="4" id="KW-0507">mRNA processing</keyword>